<feature type="transmembrane region" description="Helical" evidence="1">
    <location>
        <begin position="196"/>
        <end position="219"/>
    </location>
</feature>
<keyword evidence="1" id="KW-0812">Transmembrane</keyword>
<gene>
    <name evidence="2" type="ORF">DXC17_04815</name>
</gene>
<evidence type="ECO:0000313" key="3">
    <source>
        <dbReference type="Proteomes" id="UP000260780"/>
    </source>
</evidence>
<evidence type="ECO:0000313" key="2">
    <source>
        <dbReference type="EMBL" id="RGM41632.1"/>
    </source>
</evidence>
<sequence>MKKSFLKWFTDQLPIKYIAGIIKDAHYWQKHSLVDFLETQPKEKKYFTHLKRISLLIAILLTVLLSAGPNKDFAGYAIASLSIFIGLNINLIIMMFDKFNSIDFKTENKTIKEKISIVKKREFFKQFTSLTAYSILLSIFLIVLLSFCFLDKYTEHVSIIEKVKYVLSIKITYLDFSFNILIKSILETFILLSRAITYYLLFYYIIILFYNIGSAYAFISKEYKSKKIKVYDNQSI</sequence>
<keyword evidence="1" id="KW-1133">Transmembrane helix</keyword>
<feature type="transmembrane region" description="Helical" evidence="1">
    <location>
        <begin position="73"/>
        <end position="96"/>
    </location>
</feature>
<organism evidence="2 3">
    <name type="scientific">Phocaeicola plebeius</name>
    <dbReference type="NCBI Taxonomy" id="310297"/>
    <lineage>
        <taxon>Bacteria</taxon>
        <taxon>Pseudomonadati</taxon>
        <taxon>Bacteroidota</taxon>
        <taxon>Bacteroidia</taxon>
        <taxon>Bacteroidales</taxon>
        <taxon>Bacteroidaceae</taxon>
        <taxon>Phocaeicola</taxon>
    </lineage>
</organism>
<keyword evidence="1" id="KW-0472">Membrane</keyword>
<evidence type="ECO:0000256" key="1">
    <source>
        <dbReference type="SAM" id="Phobius"/>
    </source>
</evidence>
<comment type="caution">
    <text evidence="2">The sequence shown here is derived from an EMBL/GenBank/DDBJ whole genome shotgun (WGS) entry which is preliminary data.</text>
</comment>
<feature type="transmembrane region" description="Helical" evidence="1">
    <location>
        <begin position="50"/>
        <end position="67"/>
    </location>
</feature>
<name>A0A3E4WHI1_9BACT</name>
<reference evidence="2 3" key="1">
    <citation type="submission" date="2018-08" db="EMBL/GenBank/DDBJ databases">
        <title>A genome reference for cultivated species of the human gut microbiota.</title>
        <authorList>
            <person name="Zou Y."/>
            <person name="Xue W."/>
            <person name="Luo G."/>
        </authorList>
    </citation>
    <scope>NUCLEOTIDE SEQUENCE [LARGE SCALE GENOMIC DNA]</scope>
    <source>
        <strain evidence="2 3">OM08-14</strain>
    </source>
</reference>
<dbReference type="Proteomes" id="UP000260780">
    <property type="component" value="Unassembled WGS sequence"/>
</dbReference>
<dbReference type="RefSeq" id="WP_117747539.1">
    <property type="nucleotide sequence ID" value="NZ_JAQCSP010000004.1"/>
</dbReference>
<dbReference type="EMBL" id="QSTF01000007">
    <property type="protein sequence ID" value="RGM41632.1"/>
    <property type="molecule type" value="Genomic_DNA"/>
</dbReference>
<protein>
    <submittedName>
        <fullName evidence="2">Uncharacterized protein</fullName>
    </submittedName>
</protein>
<accession>A0A3E4WHI1</accession>
<proteinExistence type="predicted"/>
<feature type="transmembrane region" description="Helical" evidence="1">
    <location>
        <begin position="130"/>
        <end position="150"/>
    </location>
</feature>
<dbReference type="AlphaFoldDB" id="A0A3E4WHI1"/>